<evidence type="ECO:0000313" key="3">
    <source>
        <dbReference type="EMBL" id="KAE8653905.1"/>
    </source>
</evidence>
<name>A0A6A2WD28_HIBSY</name>
<reference evidence="3" key="1">
    <citation type="submission" date="2019-09" db="EMBL/GenBank/DDBJ databases">
        <title>Draft genome information of white flower Hibiscus syriacus.</title>
        <authorList>
            <person name="Kim Y.-M."/>
        </authorList>
    </citation>
    <scope>NUCLEOTIDE SEQUENCE [LARGE SCALE GENOMIC DNA]</scope>
    <source>
        <strain evidence="3">YM2019G1</strain>
    </source>
</reference>
<evidence type="ECO:0000256" key="1">
    <source>
        <dbReference type="SAM" id="MobiDB-lite"/>
    </source>
</evidence>
<evidence type="ECO:0000259" key="2">
    <source>
        <dbReference type="Pfam" id="PF14111"/>
    </source>
</evidence>
<dbReference type="AlphaFoldDB" id="A0A6A2WD28"/>
<dbReference type="Pfam" id="PF14111">
    <property type="entry name" value="DUF4283"/>
    <property type="match status" value="1"/>
</dbReference>
<dbReference type="EMBL" id="VEPZ02001788">
    <property type="protein sequence ID" value="KAE8653905.1"/>
    <property type="molecule type" value="Genomic_DNA"/>
</dbReference>
<evidence type="ECO:0000313" key="4">
    <source>
        <dbReference type="Proteomes" id="UP000436088"/>
    </source>
</evidence>
<comment type="caution">
    <text evidence="3">The sequence shown here is derived from an EMBL/GenBank/DDBJ whole genome shotgun (WGS) entry which is preliminary data.</text>
</comment>
<proteinExistence type="predicted"/>
<feature type="domain" description="DUF4283" evidence="2">
    <location>
        <begin position="34"/>
        <end position="97"/>
    </location>
</feature>
<gene>
    <name evidence="3" type="ORF">F3Y22_tig00117056pilonHSYRG00463</name>
</gene>
<dbReference type="Proteomes" id="UP000436088">
    <property type="component" value="Unassembled WGS sequence"/>
</dbReference>
<feature type="region of interest" description="Disordered" evidence="1">
    <location>
        <begin position="180"/>
        <end position="211"/>
    </location>
</feature>
<accession>A0A6A2WD28</accession>
<dbReference type="InterPro" id="IPR025558">
    <property type="entry name" value="DUF4283"/>
</dbReference>
<protein>
    <recommendedName>
        <fullName evidence="2">DUF4283 domain-containing protein</fullName>
    </recommendedName>
</protein>
<organism evidence="3 4">
    <name type="scientific">Hibiscus syriacus</name>
    <name type="common">Rose of Sharon</name>
    <dbReference type="NCBI Taxonomy" id="106335"/>
    <lineage>
        <taxon>Eukaryota</taxon>
        <taxon>Viridiplantae</taxon>
        <taxon>Streptophyta</taxon>
        <taxon>Embryophyta</taxon>
        <taxon>Tracheophyta</taxon>
        <taxon>Spermatophyta</taxon>
        <taxon>Magnoliopsida</taxon>
        <taxon>eudicotyledons</taxon>
        <taxon>Gunneridae</taxon>
        <taxon>Pentapetalae</taxon>
        <taxon>rosids</taxon>
        <taxon>malvids</taxon>
        <taxon>Malvales</taxon>
        <taxon>Malvaceae</taxon>
        <taxon>Malvoideae</taxon>
        <taxon>Hibiscus</taxon>
    </lineage>
</organism>
<keyword evidence="4" id="KW-1185">Reference proteome</keyword>
<sequence>MGDIEQVMVGLCFDDDEEEALLLVQTKEGNTISFDNCLVASFLTSGMVNFQAMRSTLANVWHPIGGISTSDLGDDHFLLRLYHTVDLERILADGSWVRVQVDTHNPLKRKKKLLLPEGKHAYDLFQYEKLRGCIRARSNLASSSVGKENVGDMGFDVDMTPEKENDPILKMDGLERPRQCLSMEHGSGGKDNSGLVSGISVGLNDQDGRSQ</sequence>